<dbReference type="RefSeq" id="WP_263570945.1">
    <property type="nucleotide sequence ID" value="NZ_JAJIRN010000004.1"/>
</dbReference>
<dbReference type="InterPro" id="IPR027417">
    <property type="entry name" value="P-loop_NTPase"/>
</dbReference>
<dbReference type="Gene3D" id="3.40.50.300">
    <property type="entry name" value="P-loop containing nucleotide triphosphate hydrolases"/>
    <property type="match status" value="2"/>
</dbReference>
<evidence type="ECO:0000313" key="4">
    <source>
        <dbReference type="Proteomes" id="UP001209701"/>
    </source>
</evidence>
<protein>
    <submittedName>
        <fullName evidence="3">AAA family ATPase</fullName>
    </submittedName>
</protein>
<comment type="caution">
    <text evidence="3">The sequence shown here is derived from an EMBL/GenBank/DDBJ whole genome shotgun (WGS) entry which is preliminary data.</text>
</comment>
<organism evidence="3 4">
    <name type="scientific">Roseateles oligotrophus</name>
    <dbReference type="NCBI Taxonomy" id="1769250"/>
    <lineage>
        <taxon>Bacteria</taxon>
        <taxon>Pseudomonadati</taxon>
        <taxon>Pseudomonadota</taxon>
        <taxon>Betaproteobacteria</taxon>
        <taxon>Burkholderiales</taxon>
        <taxon>Sphaerotilaceae</taxon>
        <taxon>Roseateles</taxon>
    </lineage>
</organism>
<sequence>MRIQQLDLKRYGKFTDQRMDFPAAERDFHLIVGANEAGKSTTRSAILDLMFGIETRSNYDFLHAKADMRLGACIEHGGAQLQFERSKARTKSLFDLRGQVLPEAALAAFLGASDRSFFDQMFGLDHGRLEAGGNAILSASNDLGQILFQSAAGIGSLAAVREQLDAEADKLWAKRRSGERAYYVASDELAAADAALKLSTVRTKEWLDARAKVEDKVQARAQLRARLDELELQRSALERVRRVAPVLRHKDAARIALNTLQQIALLPTDAARILSEVEVELASAARTQELFNAQAQAAAERLALVRVDEPLLRQQAEILALEQRRQQVRNHGREISRCRAELAGHWQQIEAELHRLGWPQLDEPALALRMPSLPTRTAFAGLAKSFGLLDQARRHAAAVEAEKKAEIQDLEAQLQGQATPKLPASLSVALSQARALGDVRAIARREEAAVTKAERDLLNARAGLGGWDKDVAVLRALSLPSEAALQQRLQRQLDLQSKTRALNERQGELRAGVAALELEIAQYAQAHRPVGAAELAQARAGRDAQWRFIKQGEAELQAAAAGFEASIVQADGLADQRHAKAREASELQAKQEALERLRQQNAELAITLNAQADEARAHGVEWQVLSESLGLGGMAALDLTAWRQARQRVLDAQDLLGTAQQDLQAGAKLTTECRANLMQSLAATKVEFDAGDSLETLMALAAETLASAAAATVRAEALARQVEGGRRIAQQLLDKKQAAQAEFEQWQGDWALALQEIGQPAGLSAAAAEGVCAALADIDLALKQMRELRLGRIEPMQRELADFDSELAACAETLGLALSGPTDSTVQGLMANLGAAQAAQQEALRLRQELAGFEDKAAAAGLRLSEAAGRLQPLLQRAGMNDVCDAKAIEGLRDRIAASEQRRLAEAALQAAEAALAEGGDGLDVLVLESEVAATDAAQIPLAVADLARKIAELQQQSEGFSAELNQAQTALNLIAGQDDAARAEGQRQDALAKMANAAERYVKVYTASRLLKWAIDRYRETKQGPMLGRAGEIFAGLTLGSFQRLSVDFEAQPLTLHGLRADGRLVEVAGMSEGTRDQLFMALRLAALELHIAQDPVHALPFVADDLFINYDDGRAEAGLRALAELSERTQVIFLSHHAHLLPAVRAVFGDAVNVIRL</sequence>
<accession>A0ABT2YE96</accession>
<feature type="coiled-coil region" evidence="1">
    <location>
        <begin position="944"/>
        <end position="1001"/>
    </location>
</feature>
<evidence type="ECO:0000259" key="2">
    <source>
        <dbReference type="Pfam" id="PF13514"/>
    </source>
</evidence>
<dbReference type="PANTHER" id="PTHR41259:SF1">
    <property type="entry name" value="DOUBLE-STRAND BREAK REPAIR RAD50 ATPASE, PUTATIVE-RELATED"/>
    <property type="match status" value="1"/>
</dbReference>
<name>A0ABT2YE96_9BURK</name>
<evidence type="ECO:0000313" key="3">
    <source>
        <dbReference type="EMBL" id="MCV2368341.1"/>
    </source>
</evidence>
<dbReference type="Proteomes" id="UP001209701">
    <property type="component" value="Unassembled WGS sequence"/>
</dbReference>
<evidence type="ECO:0000256" key="1">
    <source>
        <dbReference type="SAM" id="Coils"/>
    </source>
</evidence>
<dbReference type="PANTHER" id="PTHR41259">
    <property type="entry name" value="DOUBLE-STRAND BREAK REPAIR RAD50 ATPASE, PUTATIVE-RELATED"/>
    <property type="match status" value="1"/>
</dbReference>
<gene>
    <name evidence="3" type="ORF">LNV07_09565</name>
</gene>
<reference evidence="3 4" key="1">
    <citation type="submission" date="2021-11" db="EMBL/GenBank/DDBJ databases">
        <authorList>
            <person name="Liang Q."/>
            <person name="Mou H."/>
            <person name="Liu Z."/>
        </authorList>
    </citation>
    <scope>NUCLEOTIDE SEQUENCE [LARGE SCALE GENOMIC DNA]</scope>
    <source>
        <strain evidence="3 4">CHU3</strain>
    </source>
</reference>
<dbReference type="InterPro" id="IPR038734">
    <property type="entry name" value="YhaN_AAA"/>
</dbReference>
<feature type="domain" description="YhaN AAA" evidence="2">
    <location>
        <begin position="1"/>
        <end position="206"/>
    </location>
</feature>
<feature type="coiled-coil region" evidence="1">
    <location>
        <begin position="213"/>
        <end position="240"/>
    </location>
</feature>
<keyword evidence="1" id="KW-0175">Coiled coil</keyword>
<dbReference type="SUPFAM" id="SSF52540">
    <property type="entry name" value="P-loop containing nucleoside triphosphate hydrolases"/>
    <property type="match status" value="1"/>
</dbReference>
<proteinExistence type="predicted"/>
<dbReference type="EMBL" id="JAJIRN010000004">
    <property type="protein sequence ID" value="MCV2368341.1"/>
    <property type="molecule type" value="Genomic_DNA"/>
</dbReference>
<feature type="coiled-coil region" evidence="1">
    <location>
        <begin position="577"/>
        <end position="614"/>
    </location>
</feature>
<dbReference type="Pfam" id="PF13514">
    <property type="entry name" value="AAA_27"/>
    <property type="match status" value="1"/>
</dbReference>
<keyword evidence="4" id="KW-1185">Reference proteome</keyword>